<evidence type="ECO:0000256" key="1">
    <source>
        <dbReference type="ARBA" id="ARBA00022450"/>
    </source>
</evidence>
<dbReference type="AlphaFoldDB" id="J9DQD1"/>
<dbReference type="Proteomes" id="UP000004810">
    <property type="component" value="Unassembled WGS sequence"/>
</dbReference>
<evidence type="ECO:0000313" key="5">
    <source>
        <dbReference type="EMBL" id="EJW71756.1"/>
    </source>
</evidence>
<accession>J9DQD1</accession>
<dbReference type="Pfam" id="PF00109">
    <property type="entry name" value="ketoacyl-synt"/>
    <property type="match status" value="1"/>
</dbReference>
<dbReference type="InterPro" id="IPR050091">
    <property type="entry name" value="PKS_NRPS_Biosynth_Enz"/>
</dbReference>
<evidence type="ECO:0000259" key="4">
    <source>
        <dbReference type="Pfam" id="PF00109"/>
    </source>
</evidence>
<feature type="domain" description="Beta-ketoacyl synthase-like N-terminal" evidence="4">
    <location>
        <begin position="37"/>
        <end position="126"/>
    </location>
</feature>
<sequence>MIFQSFPSIHIQNISDPAEFWDALKIGEIMTAILMQHFLIFSRSEAEKMDPQQRLLLECVYECMENAGLTKLNDAGFLLALCQMNIQILSNVMMHYQCLVLVLALLVDVLNYLFDCNGPAITIDTAL</sequence>
<comment type="caution">
    <text evidence="5">The sequence shown here is derived from an EMBL/GenBank/DDBJ whole genome shotgun (WGS) entry which is preliminary data.</text>
</comment>
<keyword evidence="3" id="KW-0812">Transmembrane</keyword>
<dbReference type="Gene3D" id="3.40.47.10">
    <property type="match status" value="1"/>
</dbReference>
<gene>
    <name evidence="5" type="ORF">WUBG_17337</name>
</gene>
<organism evidence="5 6">
    <name type="scientific">Wuchereria bancrofti</name>
    <dbReference type="NCBI Taxonomy" id="6293"/>
    <lineage>
        <taxon>Eukaryota</taxon>
        <taxon>Metazoa</taxon>
        <taxon>Ecdysozoa</taxon>
        <taxon>Nematoda</taxon>
        <taxon>Chromadorea</taxon>
        <taxon>Rhabditida</taxon>
        <taxon>Spirurina</taxon>
        <taxon>Spiruromorpha</taxon>
        <taxon>Filarioidea</taxon>
        <taxon>Onchocercidae</taxon>
        <taxon>Wuchereria</taxon>
    </lineage>
</organism>
<dbReference type="PANTHER" id="PTHR43775">
    <property type="entry name" value="FATTY ACID SYNTHASE"/>
    <property type="match status" value="1"/>
</dbReference>
<evidence type="ECO:0000256" key="3">
    <source>
        <dbReference type="SAM" id="Phobius"/>
    </source>
</evidence>
<feature type="transmembrane region" description="Helical" evidence="3">
    <location>
        <begin position="94"/>
        <end position="114"/>
    </location>
</feature>
<dbReference type="GO" id="GO:0006633">
    <property type="term" value="P:fatty acid biosynthetic process"/>
    <property type="evidence" value="ECO:0007669"/>
    <property type="project" value="TreeGrafter"/>
</dbReference>
<dbReference type="PANTHER" id="PTHR43775:SF37">
    <property type="entry name" value="SI:DKEY-61P9.11"/>
    <property type="match status" value="1"/>
</dbReference>
<evidence type="ECO:0000313" key="6">
    <source>
        <dbReference type="Proteomes" id="UP000004810"/>
    </source>
</evidence>
<dbReference type="InterPro" id="IPR014030">
    <property type="entry name" value="Ketoacyl_synth_N"/>
</dbReference>
<keyword evidence="2" id="KW-0597">Phosphoprotein</keyword>
<dbReference type="InterPro" id="IPR016039">
    <property type="entry name" value="Thiolase-like"/>
</dbReference>
<keyword evidence="3" id="KW-1133">Transmembrane helix</keyword>
<proteinExistence type="predicted"/>
<dbReference type="EMBL" id="ADBV01017783">
    <property type="protein sequence ID" value="EJW71756.1"/>
    <property type="molecule type" value="Genomic_DNA"/>
</dbReference>
<protein>
    <recommendedName>
        <fullName evidence="4">Beta-ketoacyl synthase-like N-terminal domain-containing protein</fullName>
    </recommendedName>
</protein>
<name>J9DQD1_WUCBA</name>
<reference evidence="6" key="1">
    <citation type="submission" date="2012-08" db="EMBL/GenBank/DDBJ databases">
        <title>The Genome Sequence of Wuchereria bancrofti.</title>
        <authorList>
            <person name="Nutman T.B."/>
            <person name="Fink D.L."/>
            <person name="Russ C."/>
            <person name="Young S."/>
            <person name="Zeng Q."/>
            <person name="Koehrsen M."/>
            <person name="Alvarado L."/>
            <person name="Berlin A."/>
            <person name="Chapman S.B."/>
            <person name="Chen Z."/>
            <person name="Freedman E."/>
            <person name="Gellesch M."/>
            <person name="Goldberg J."/>
            <person name="Griggs A."/>
            <person name="Gujja S."/>
            <person name="Heilman E.R."/>
            <person name="Heiman D."/>
            <person name="Hepburn T."/>
            <person name="Howarth C."/>
            <person name="Jen D."/>
            <person name="Larson L."/>
            <person name="Lewis B."/>
            <person name="Mehta T."/>
            <person name="Park D."/>
            <person name="Pearson M."/>
            <person name="Roberts A."/>
            <person name="Saif S."/>
            <person name="Shea T."/>
            <person name="Shenoy N."/>
            <person name="Sisk P."/>
            <person name="Stolte C."/>
            <person name="Sykes S."/>
            <person name="Walk T."/>
            <person name="White J."/>
            <person name="Yandava C."/>
            <person name="Haas B."/>
            <person name="Henn M.R."/>
            <person name="Nusbaum C."/>
            <person name="Birren B."/>
        </authorList>
    </citation>
    <scope>NUCLEOTIDE SEQUENCE [LARGE SCALE GENOMIC DNA]</scope>
    <source>
        <strain evidence="6">NA</strain>
    </source>
</reference>
<dbReference type="GO" id="GO:0004312">
    <property type="term" value="F:fatty acid synthase activity"/>
    <property type="evidence" value="ECO:0007669"/>
    <property type="project" value="TreeGrafter"/>
</dbReference>
<keyword evidence="1" id="KW-0596">Phosphopantetheine</keyword>
<evidence type="ECO:0000256" key="2">
    <source>
        <dbReference type="ARBA" id="ARBA00022553"/>
    </source>
</evidence>
<dbReference type="SUPFAM" id="SSF53901">
    <property type="entry name" value="Thiolase-like"/>
    <property type="match status" value="1"/>
</dbReference>
<keyword evidence="3" id="KW-0472">Membrane</keyword>